<keyword evidence="3" id="KW-1003">Cell membrane</keyword>
<feature type="transmembrane region" description="Helical" evidence="8">
    <location>
        <begin position="109"/>
        <end position="128"/>
    </location>
</feature>
<evidence type="ECO:0000313" key="9">
    <source>
        <dbReference type="EMBL" id="SDZ98810.1"/>
    </source>
</evidence>
<dbReference type="OrthoDB" id="9813689at2"/>
<reference evidence="9 10" key="1">
    <citation type="submission" date="2016-10" db="EMBL/GenBank/DDBJ databases">
        <authorList>
            <person name="de Groot N.N."/>
        </authorList>
    </citation>
    <scope>NUCLEOTIDE SEQUENCE [LARGE SCALE GENOMIC DNA]</scope>
    <source>
        <strain evidence="9 10">DSM 7343</strain>
    </source>
</reference>
<comment type="similarity">
    <text evidence="2">Belongs to the UPF0073 (Hly-III) family.</text>
</comment>
<keyword evidence="4 8" id="KW-0812">Transmembrane</keyword>
<feature type="transmembrane region" description="Helical" evidence="8">
    <location>
        <begin position="197"/>
        <end position="215"/>
    </location>
</feature>
<name>A0A1H3XHU4_9BACT</name>
<organism evidence="9 10">
    <name type="scientific">Desulfuromusa kysingii</name>
    <dbReference type="NCBI Taxonomy" id="37625"/>
    <lineage>
        <taxon>Bacteria</taxon>
        <taxon>Pseudomonadati</taxon>
        <taxon>Thermodesulfobacteriota</taxon>
        <taxon>Desulfuromonadia</taxon>
        <taxon>Desulfuromonadales</taxon>
        <taxon>Geopsychrobacteraceae</taxon>
        <taxon>Desulfuromusa</taxon>
    </lineage>
</organism>
<feature type="binding site" evidence="7">
    <location>
        <position position="70"/>
    </location>
    <ligand>
        <name>Zn(2+)</name>
        <dbReference type="ChEBI" id="CHEBI:29105"/>
    </ligand>
</feature>
<feature type="transmembrane region" description="Helical" evidence="8">
    <location>
        <begin position="166"/>
        <end position="185"/>
    </location>
</feature>
<dbReference type="GO" id="GO:0005886">
    <property type="term" value="C:plasma membrane"/>
    <property type="evidence" value="ECO:0007669"/>
    <property type="project" value="UniProtKB-SubCell"/>
</dbReference>
<dbReference type="Pfam" id="PF03006">
    <property type="entry name" value="HlyIII"/>
    <property type="match status" value="1"/>
</dbReference>
<keyword evidence="7" id="KW-0479">Metal-binding</keyword>
<protein>
    <submittedName>
        <fullName evidence="9">Hemolysin III</fullName>
    </submittedName>
</protein>
<evidence type="ECO:0000256" key="2">
    <source>
        <dbReference type="ARBA" id="ARBA00008488"/>
    </source>
</evidence>
<dbReference type="GO" id="GO:0140911">
    <property type="term" value="F:pore-forming activity"/>
    <property type="evidence" value="ECO:0007669"/>
    <property type="project" value="InterPro"/>
</dbReference>
<dbReference type="PANTHER" id="PTHR20855:SF3">
    <property type="entry name" value="LD03007P"/>
    <property type="match status" value="1"/>
</dbReference>
<dbReference type="STRING" id="37625.SAMN05660420_00976"/>
<feature type="transmembrane region" description="Helical" evidence="8">
    <location>
        <begin position="54"/>
        <end position="72"/>
    </location>
</feature>
<dbReference type="GO" id="GO:0046872">
    <property type="term" value="F:metal ion binding"/>
    <property type="evidence" value="ECO:0007669"/>
    <property type="project" value="UniProtKB-KW"/>
</dbReference>
<sequence length="217" mass="23555">MAEWTDTSHYTVGEEIANSVTHGIGALLSIGGLAVLVGFASLRGNAWHITSCSIFGATLILLYVASTLYHSIPVANIKGILRQIDHSAIYLLIAGTYTPFTLVNLRGPWGWSLFGAIWGIALLGIILKSTSFGRRPGISLGLYLSMSWIVVIALKPMLAVLDRGGLVLLLLGGLTYSVGVVFYTWKKLPYSHAIWHLFVMAGSCLHFFAILFYVIPS</sequence>
<keyword evidence="6 8" id="KW-0472">Membrane</keyword>
<dbReference type="NCBIfam" id="TIGR01065">
    <property type="entry name" value="hlyIII"/>
    <property type="match status" value="1"/>
</dbReference>
<evidence type="ECO:0000256" key="5">
    <source>
        <dbReference type="ARBA" id="ARBA00022989"/>
    </source>
</evidence>
<evidence type="ECO:0000256" key="8">
    <source>
        <dbReference type="SAM" id="Phobius"/>
    </source>
</evidence>
<dbReference type="PANTHER" id="PTHR20855">
    <property type="entry name" value="ADIPOR/PROGESTIN RECEPTOR-RELATED"/>
    <property type="match status" value="1"/>
</dbReference>
<keyword evidence="5 8" id="KW-1133">Transmembrane helix</keyword>
<keyword evidence="10" id="KW-1185">Reference proteome</keyword>
<dbReference type="AlphaFoldDB" id="A0A1H3XHU4"/>
<evidence type="ECO:0000256" key="6">
    <source>
        <dbReference type="ARBA" id="ARBA00023136"/>
    </source>
</evidence>
<evidence type="ECO:0000256" key="1">
    <source>
        <dbReference type="ARBA" id="ARBA00004651"/>
    </source>
</evidence>
<feature type="transmembrane region" description="Helical" evidence="8">
    <location>
        <begin position="140"/>
        <end position="160"/>
    </location>
</feature>
<evidence type="ECO:0000256" key="7">
    <source>
        <dbReference type="PIRSR" id="PIRSR604254-1"/>
    </source>
</evidence>
<dbReference type="InterPro" id="IPR005744">
    <property type="entry name" value="Hy-lIII"/>
</dbReference>
<dbReference type="Proteomes" id="UP000199409">
    <property type="component" value="Unassembled WGS sequence"/>
</dbReference>
<proteinExistence type="inferred from homology"/>
<evidence type="ECO:0000256" key="4">
    <source>
        <dbReference type="ARBA" id="ARBA00022692"/>
    </source>
</evidence>
<dbReference type="RefSeq" id="WP_092345275.1">
    <property type="nucleotide sequence ID" value="NZ_FNQN01000002.1"/>
</dbReference>
<feature type="binding site" evidence="7">
    <location>
        <position position="196"/>
    </location>
    <ligand>
        <name>Zn(2+)</name>
        <dbReference type="ChEBI" id="CHEBI:29105"/>
    </ligand>
</feature>
<accession>A0A1H3XHU4</accession>
<feature type="binding site" evidence="7">
    <location>
        <position position="192"/>
    </location>
    <ligand>
        <name>Zn(2+)</name>
        <dbReference type="ChEBI" id="CHEBI:29105"/>
    </ligand>
</feature>
<feature type="transmembrane region" description="Helical" evidence="8">
    <location>
        <begin position="20"/>
        <end position="42"/>
    </location>
</feature>
<gene>
    <name evidence="9" type="ORF">SAMN05660420_00976</name>
</gene>
<dbReference type="InterPro" id="IPR004254">
    <property type="entry name" value="AdipoR/HlyIII-related"/>
</dbReference>
<evidence type="ECO:0000256" key="3">
    <source>
        <dbReference type="ARBA" id="ARBA00022475"/>
    </source>
</evidence>
<comment type="subcellular location">
    <subcellularLocation>
        <location evidence="1">Cell membrane</location>
        <topology evidence="1">Multi-pass membrane protein</topology>
    </subcellularLocation>
</comment>
<dbReference type="EMBL" id="FNQN01000002">
    <property type="protein sequence ID" value="SDZ98810.1"/>
    <property type="molecule type" value="Genomic_DNA"/>
</dbReference>
<keyword evidence="7" id="KW-0862">Zinc</keyword>
<evidence type="ECO:0000313" key="10">
    <source>
        <dbReference type="Proteomes" id="UP000199409"/>
    </source>
</evidence>